<dbReference type="EMBL" id="BK014714">
    <property type="protein sequence ID" value="DAD69065.1"/>
    <property type="molecule type" value="Genomic_DNA"/>
</dbReference>
<organism evidence="1">
    <name type="scientific">Siphoviridae sp. ctFiA6</name>
    <dbReference type="NCBI Taxonomy" id="2823573"/>
    <lineage>
        <taxon>Viruses</taxon>
        <taxon>Duplodnaviria</taxon>
        <taxon>Heunggongvirae</taxon>
        <taxon>Uroviricota</taxon>
        <taxon>Caudoviricetes</taxon>
    </lineage>
</organism>
<proteinExistence type="predicted"/>
<protein>
    <submittedName>
        <fullName evidence="1">Uncharacterized protein</fullName>
    </submittedName>
</protein>
<reference evidence="1" key="1">
    <citation type="journal article" date="2021" name="Proc. Natl. Acad. Sci. U.S.A.">
        <title>A Catalog of Tens of Thousands of Viruses from Human Metagenomes Reveals Hidden Associations with Chronic Diseases.</title>
        <authorList>
            <person name="Tisza M.J."/>
            <person name="Buck C.B."/>
        </authorList>
    </citation>
    <scope>NUCLEOTIDE SEQUENCE</scope>
    <source>
        <strain evidence="1">CtFiA6</strain>
    </source>
</reference>
<evidence type="ECO:0000313" key="1">
    <source>
        <dbReference type="EMBL" id="DAD69065.1"/>
    </source>
</evidence>
<sequence length="124" mass="13748">MSFLVINNTKIPSPDVGASLVVVTNVDAGKNANGTFVGQKVGREQYKIDSLQWSVLTAMEWSLILNLFSSFRVTCTFPDTVNNRFITLEMYPGNRSATPVLFDDEGMPTMYKNCKVNLIDCGEV</sequence>
<name>A0A8S5LGX4_9CAUD</name>
<accession>A0A8S5LGX4</accession>